<comment type="cofactor">
    <cofactor evidence="1">
        <name>a divalent metal cation</name>
        <dbReference type="ChEBI" id="CHEBI:60240"/>
    </cofactor>
</comment>
<organism evidence="10 11">
    <name type="scientific">Phytophthora palmivora</name>
    <dbReference type="NCBI Taxonomy" id="4796"/>
    <lineage>
        <taxon>Eukaryota</taxon>
        <taxon>Sar</taxon>
        <taxon>Stramenopiles</taxon>
        <taxon>Oomycota</taxon>
        <taxon>Peronosporomycetes</taxon>
        <taxon>Peronosporales</taxon>
        <taxon>Peronosporaceae</taxon>
        <taxon>Phytophthora</taxon>
    </lineage>
</organism>
<evidence type="ECO:0000256" key="1">
    <source>
        <dbReference type="ARBA" id="ARBA00001968"/>
    </source>
</evidence>
<evidence type="ECO:0000256" key="7">
    <source>
        <dbReference type="ARBA" id="ARBA00023242"/>
    </source>
</evidence>
<dbReference type="AlphaFoldDB" id="A0A2P4X858"/>
<dbReference type="PANTHER" id="PTHR22930:SF85">
    <property type="entry name" value="GH03217P-RELATED"/>
    <property type="match status" value="1"/>
</dbReference>
<proteinExistence type="inferred from homology"/>
<name>A0A2P4X858_9STRA</name>
<evidence type="ECO:0000256" key="2">
    <source>
        <dbReference type="ARBA" id="ARBA00004123"/>
    </source>
</evidence>
<protein>
    <recommendedName>
        <fullName evidence="9">DDE Tnp4 domain-containing protein</fullName>
    </recommendedName>
</protein>
<feature type="region of interest" description="Disordered" evidence="8">
    <location>
        <begin position="1"/>
        <end position="26"/>
    </location>
</feature>
<reference evidence="10 11" key="1">
    <citation type="journal article" date="2017" name="Genome Biol. Evol.">
        <title>Phytophthora megakarya and P. palmivora, closely related causal agents of cacao black pod rot, underwent increases in genome sizes and gene numbers by different mechanisms.</title>
        <authorList>
            <person name="Ali S.S."/>
            <person name="Shao J."/>
            <person name="Lary D.J."/>
            <person name="Kronmiller B."/>
            <person name="Shen D."/>
            <person name="Strem M.D."/>
            <person name="Amoako-Attah I."/>
            <person name="Akrofi A.Y."/>
            <person name="Begoude B.A."/>
            <person name="Ten Hoopen G.M."/>
            <person name="Coulibaly K."/>
            <person name="Kebe B.I."/>
            <person name="Melnick R.L."/>
            <person name="Guiltinan M.J."/>
            <person name="Tyler B.M."/>
            <person name="Meinhardt L.W."/>
            <person name="Bailey B.A."/>
        </authorList>
    </citation>
    <scope>NUCLEOTIDE SEQUENCE [LARGE SCALE GENOMIC DNA]</scope>
    <source>
        <strain evidence="11">sbr112.9</strain>
    </source>
</reference>
<dbReference type="GO" id="GO:0005634">
    <property type="term" value="C:nucleus"/>
    <property type="evidence" value="ECO:0007669"/>
    <property type="project" value="UniProtKB-SubCell"/>
</dbReference>
<keyword evidence="4" id="KW-0540">Nuclease</keyword>
<dbReference type="InterPro" id="IPR027806">
    <property type="entry name" value="HARBI1_dom"/>
</dbReference>
<feature type="domain" description="DDE Tnp4" evidence="9">
    <location>
        <begin position="175"/>
        <end position="332"/>
    </location>
</feature>
<keyword evidence="5" id="KW-0479">Metal-binding</keyword>
<evidence type="ECO:0000259" key="9">
    <source>
        <dbReference type="Pfam" id="PF13359"/>
    </source>
</evidence>
<dbReference type="GO" id="GO:0016787">
    <property type="term" value="F:hydrolase activity"/>
    <property type="evidence" value="ECO:0007669"/>
    <property type="project" value="UniProtKB-KW"/>
</dbReference>
<sequence>MVQQLQDARHAVHDKGDVSEDASEDDDLPDLVKLRHALDSVRYSVPRKNVVRSTTHQRLLHTLEDAEFRTFTCVSKNTFNVLLDLIRDDVVFQPKPNSTKRPQLDVFIQLAVTLEWYGAYGNGNAVAHFVRNYGIGAGTVSTYVRRVQKALLRYYTSSVVWTSRFGLVEGVVGFVDGTHVILDQKPHINGALHYHRKCRYSLIVQIVCNEDKVILHAFTGWLGSSCDSTVFSKTPLAQHPERFFSDDQYLIGDTGYALSTHLITPYKLPAALKAENAFYNGVISSARVIIENCGGLYNNRWMLLKGIRAQVNRKKYFRHVNNYILVCAMLHNIGVALFNEWGDAALDDEDGDDTDINSTSHSKTEKEKREHIKTALLRS</sequence>
<dbReference type="PANTHER" id="PTHR22930">
    <property type="match status" value="1"/>
</dbReference>
<evidence type="ECO:0000256" key="8">
    <source>
        <dbReference type="SAM" id="MobiDB-lite"/>
    </source>
</evidence>
<feature type="compositionally biased region" description="Basic and acidic residues" evidence="8">
    <location>
        <begin position="7"/>
        <end position="18"/>
    </location>
</feature>
<dbReference type="InterPro" id="IPR045249">
    <property type="entry name" value="HARBI1-like"/>
</dbReference>
<keyword evidence="7" id="KW-0539">Nucleus</keyword>
<evidence type="ECO:0000313" key="10">
    <source>
        <dbReference type="EMBL" id="POM61725.1"/>
    </source>
</evidence>
<dbReference type="Pfam" id="PF13359">
    <property type="entry name" value="DDE_Tnp_4"/>
    <property type="match status" value="1"/>
</dbReference>
<evidence type="ECO:0000256" key="3">
    <source>
        <dbReference type="ARBA" id="ARBA00006958"/>
    </source>
</evidence>
<keyword evidence="6" id="KW-0378">Hydrolase</keyword>
<accession>A0A2P4X858</accession>
<evidence type="ECO:0000256" key="6">
    <source>
        <dbReference type="ARBA" id="ARBA00022801"/>
    </source>
</evidence>
<feature type="region of interest" description="Disordered" evidence="8">
    <location>
        <begin position="352"/>
        <end position="379"/>
    </location>
</feature>
<dbReference type="GO" id="GO:0004518">
    <property type="term" value="F:nuclease activity"/>
    <property type="evidence" value="ECO:0007669"/>
    <property type="project" value="UniProtKB-KW"/>
</dbReference>
<comment type="similarity">
    <text evidence="3">Belongs to the HARBI1 family.</text>
</comment>
<feature type="compositionally biased region" description="Basic and acidic residues" evidence="8">
    <location>
        <begin position="362"/>
        <end position="373"/>
    </location>
</feature>
<keyword evidence="11" id="KW-1185">Reference proteome</keyword>
<evidence type="ECO:0000256" key="5">
    <source>
        <dbReference type="ARBA" id="ARBA00022723"/>
    </source>
</evidence>
<dbReference type="Proteomes" id="UP000237271">
    <property type="component" value="Unassembled WGS sequence"/>
</dbReference>
<gene>
    <name evidence="10" type="ORF">PHPALM_29222</name>
</gene>
<dbReference type="EMBL" id="NCKW01015821">
    <property type="protein sequence ID" value="POM61725.1"/>
    <property type="molecule type" value="Genomic_DNA"/>
</dbReference>
<evidence type="ECO:0000256" key="4">
    <source>
        <dbReference type="ARBA" id="ARBA00022722"/>
    </source>
</evidence>
<comment type="caution">
    <text evidence="10">The sequence shown here is derived from an EMBL/GenBank/DDBJ whole genome shotgun (WGS) entry which is preliminary data.</text>
</comment>
<evidence type="ECO:0000313" key="11">
    <source>
        <dbReference type="Proteomes" id="UP000237271"/>
    </source>
</evidence>
<dbReference type="GO" id="GO:0046872">
    <property type="term" value="F:metal ion binding"/>
    <property type="evidence" value="ECO:0007669"/>
    <property type="project" value="UniProtKB-KW"/>
</dbReference>
<dbReference type="OrthoDB" id="108131at2759"/>
<comment type="subcellular location">
    <subcellularLocation>
        <location evidence="2">Nucleus</location>
    </subcellularLocation>
</comment>